<proteinExistence type="inferred from homology"/>
<dbReference type="PROSITE" id="PS50089">
    <property type="entry name" value="ZF_RING_2"/>
    <property type="match status" value="1"/>
</dbReference>
<evidence type="ECO:0000256" key="12">
    <source>
        <dbReference type="PROSITE-ProRule" id="PRU00175"/>
    </source>
</evidence>
<accession>A0ABU6QEP4</accession>
<feature type="transmembrane region" description="Helical" evidence="14">
    <location>
        <begin position="39"/>
        <end position="60"/>
    </location>
</feature>
<keyword evidence="5 14" id="KW-0812">Transmembrane</keyword>
<comment type="caution">
    <text evidence="16">The sequence shown here is derived from an EMBL/GenBank/DDBJ whole genome shotgun (WGS) entry which is preliminary data.</text>
</comment>
<dbReference type="SMART" id="SM00184">
    <property type="entry name" value="RING"/>
    <property type="match status" value="1"/>
</dbReference>
<evidence type="ECO:0000256" key="4">
    <source>
        <dbReference type="ARBA" id="ARBA00022679"/>
    </source>
</evidence>
<keyword evidence="4" id="KW-0808">Transferase</keyword>
<dbReference type="SUPFAM" id="SSF57850">
    <property type="entry name" value="RING/U-box"/>
    <property type="match status" value="1"/>
</dbReference>
<dbReference type="EC" id="2.3.2.27" evidence="3"/>
<evidence type="ECO:0000256" key="2">
    <source>
        <dbReference type="ARBA" id="ARBA00004167"/>
    </source>
</evidence>
<dbReference type="PANTHER" id="PTHR46905:SF21">
    <property type="entry name" value="RING-TYPE E3 UBIQUITIN TRANSFERASE"/>
    <property type="match status" value="1"/>
</dbReference>
<keyword evidence="9 14" id="KW-1133">Transmembrane helix</keyword>
<evidence type="ECO:0000313" key="16">
    <source>
        <dbReference type="EMBL" id="MED6110008.1"/>
    </source>
</evidence>
<evidence type="ECO:0000256" key="13">
    <source>
        <dbReference type="SAM" id="MobiDB-lite"/>
    </source>
</evidence>
<evidence type="ECO:0000256" key="5">
    <source>
        <dbReference type="ARBA" id="ARBA00022692"/>
    </source>
</evidence>
<evidence type="ECO:0000256" key="9">
    <source>
        <dbReference type="ARBA" id="ARBA00022989"/>
    </source>
</evidence>
<feature type="domain" description="RING-type" evidence="15">
    <location>
        <begin position="108"/>
        <end position="150"/>
    </location>
</feature>
<dbReference type="EMBL" id="JASCZI010000203">
    <property type="protein sequence ID" value="MED6110008.1"/>
    <property type="molecule type" value="Genomic_DNA"/>
</dbReference>
<reference evidence="16 17" key="1">
    <citation type="journal article" date="2023" name="Plants (Basel)">
        <title>Bridging the Gap: Combining Genomics and Transcriptomics Approaches to Understand Stylosanthes scabra, an Orphan Legume from the Brazilian Caatinga.</title>
        <authorList>
            <person name="Ferreira-Neto J.R.C."/>
            <person name="da Silva M.D."/>
            <person name="Binneck E."/>
            <person name="de Melo N.F."/>
            <person name="da Silva R.H."/>
            <person name="de Melo A.L.T.M."/>
            <person name="Pandolfi V."/>
            <person name="Bustamante F.O."/>
            <person name="Brasileiro-Vidal A.C."/>
            <person name="Benko-Iseppon A.M."/>
        </authorList>
    </citation>
    <scope>NUCLEOTIDE SEQUENCE [LARGE SCALE GENOMIC DNA]</scope>
    <source>
        <tissue evidence="16">Leaves</tissue>
    </source>
</reference>
<evidence type="ECO:0000256" key="8">
    <source>
        <dbReference type="ARBA" id="ARBA00022833"/>
    </source>
</evidence>
<comment type="similarity">
    <text evidence="11">Belongs to the RING-type zinc finger family. ATL subfamily.</text>
</comment>
<evidence type="ECO:0000256" key="1">
    <source>
        <dbReference type="ARBA" id="ARBA00000900"/>
    </source>
</evidence>
<keyword evidence="8" id="KW-0862">Zinc</keyword>
<protein>
    <recommendedName>
        <fullName evidence="3">RING-type E3 ubiquitin transferase</fullName>
        <ecNumber evidence="3">2.3.2.27</ecNumber>
    </recommendedName>
</protein>
<evidence type="ECO:0000256" key="11">
    <source>
        <dbReference type="ARBA" id="ARBA00024209"/>
    </source>
</evidence>
<gene>
    <name evidence="16" type="ORF">PIB30_038907</name>
</gene>
<dbReference type="InterPro" id="IPR044602">
    <property type="entry name" value="ATL10/ATL72-79-like"/>
</dbReference>
<dbReference type="CDD" id="cd16461">
    <property type="entry name" value="RING-H2_EL5-like"/>
    <property type="match status" value="1"/>
</dbReference>
<sequence>MQLHRRALETDLTTIRPSPSSSSPSSSSILYETNFDANIVIILAALLCALVGALGLNSIARCALRCGRRMTEEQEAARLATTGLKKSHLRRIPVAVYGSGENIPGTECPICLGEFEKGDKVRMLPECKHGFDVRCIDTWLVSHSSCPNCRHSLLQKKPKLDNGASSSSGGGGDGGKEDGRNVVVVQDRTS</sequence>
<dbReference type="InterPro" id="IPR013083">
    <property type="entry name" value="Znf_RING/FYVE/PHD"/>
</dbReference>
<evidence type="ECO:0000256" key="6">
    <source>
        <dbReference type="ARBA" id="ARBA00022723"/>
    </source>
</evidence>
<evidence type="ECO:0000256" key="3">
    <source>
        <dbReference type="ARBA" id="ARBA00012483"/>
    </source>
</evidence>
<keyword evidence="10 14" id="KW-0472">Membrane</keyword>
<dbReference type="Pfam" id="PF13639">
    <property type="entry name" value="zf-RING_2"/>
    <property type="match status" value="1"/>
</dbReference>
<evidence type="ECO:0000256" key="7">
    <source>
        <dbReference type="ARBA" id="ARBA00022786"/>
    </source>
</evidence>
<name>A0ABU6QEP4_9FABA</name>
<dbReference type="PANTHER" id="PTHR46905">
    <property type="entry name" value="RING-H2 FINGER PROTEIN ATL78"/>
    <property type="match status" value="1"/>
</dbReference>
<keyword evidence="17" id="KW-1185">Reference proteome</keyword>
<keyword evidence="6" id="KW-0479">Metal-binding</keyword>
<feature type="region of interest" description="Disordered" evidence="13">
    <location>
        <begin position="157"/>
        <end position="190"/>
    </location>
</feature>
<evidence type="ECO:0000256" key="14">
    <source>
        <dbReference type="SAM" id="Phobius"/>
    </source>
</evidence>
<keyword evidence="7" id="KW-0833">Ubl conjugation pathway</keyword>
<dbReference type="Proteomes" id="UP001341840">
    <property type="component" value="Unassembled WGS sequence"/>
</dbReference>
<evidence type="ECO:0000313" key="17">
    <source>
        <dbReference type="Proteomes" id="UP001341840"/>
    </source>
</evidence>
<dbReference type="Gene3D" id="3.30.40.10">
    <property type="entry name" value="Zinc/RING finger domain, C3HC4 (zinc finger)"/>
    <property type="match status" value="1"/>
</dbReference>
<comment type="catalytic activity">
    <reaction evidence="1">
        <text>S-ubiquitinyl-[E2 ubiquitin-conjugating enzyme]-L-cysteine + [acceptor protein]-L-lysine = [E2 ubiquitin-conjugating enzyme]-L-cysteine + N(6)-ubiquitinyl-[acceptor protein]-L-lysine.</text>
        <dbReference type="EC" id="2.3.2.27"/>
    </reaction>
</comment>
<evidence type="ECO:0000259" key="15">
    <source>
        <dbReference type="PROSITE" id="PS50089"/>
    </source>
</evidence>
<dbReference type="InterPro" id="IPR001841">
    <property type="entry name" value="Znf_RING"/>
</dbReference>
<evidence type="ECO:0000256" key="10">
    <source>
        <dbReference type="ARBA" id="ARBA00023136"/>
    </source>
</evidence>
<keyword evidence="12" id="KW-0863">Zinc-finger</keyword>
<comment type="subcellular location">
    <subcellularLocation>
        <location evidence="2">Membrane</location>
        <topology evidence="2">Single-pass membrane protein</topology>
    </subcellularLocation>
</comment>
<organism evidence="16 17">
    <name type="scientific">Stylosanthes scabra</name>
    <dbReference type="NCBI Taxonomy" id="79078"/>
    <lineage>
        <taxon>Eukaryota</taxon>
        <taxon>Viridiplantae</taxon>
        <taxon>Streptophyta</taxon>
        <taxon>Embryophyta</taxon>
        <taxon>Tracheophyta</taxon>
        <taxon>Spermatophyta</taxon>
        <taxon>Magnoliopsida</taxon>
        <taxon>eudicotyledons</taxon>
        <taxon>Gunneridae</taxon>
        <taxon>Pentapetalae</taxon>
        <taxon>rosids</taxon>
        <taxon>fabids</taxon>
        <taxon>Fabales</taxon>
        <taxon>Fabaceae</taxon>
        <taxon>Papilionoideae</taxon>
        <taxon>50 kb inversion clade</taxon>
        <taxon>dalbergioids sensu lato</taxon>
        <taxon>Dalbergieae</taxon>
        <taxon>Pterocarpus clade</taxon>
        <taxon>Stylosanthes</taxon>
    </lineage>
</organism>